<gene>
    <name evidence="1" type="ORF">GMST_22980</name>
</gene>
<sequence length="85" mass="9205">MTQRFGKVTGNVGEAWIVGRMILGTFERVNLKSIPAPLRSPLWKRGTGGIRLCSKVEWEAACGKSPLSPLRKRGGGRVSAAVLLE</sequence>
<dbReference type="EMBL" id="BLXX01000006">
    <property type="protein sequence ID" value="GFO59973.1"/>
    <property type="molecule type" value="Genomic_DNA"/>
</dbReference>
<protein>
    <submittedName>
        <fullName evidence="1">Uncharacterized protein</fullName>
    </submittedName>
</protein>
<dbReference type="AlphaFoldDB" id="A0A6V8MJK3"/>
<dbReference type="Proteomes" id="UP000556026">
    <property type="component" value="Unassembled WGS sequence"/>
</dbReference>
<reference evidence="2" key="1">
    <citation type="submission" date="2020-06" db="EMBL/GenBank/DDBJ databases">
        <title>Draft genomic sequence of Geomonas sp. Red330.</title>
        <authorList>
            <person name="Itoh H."/>
            <person name="Zhenxing X."/>
            <person name="Ushijima N."/>
            <person name="Masuda Y."/>
            <person name="Shiratori Y."/>
            <person name="Senoo K."/>
        </authorList>
    </citation>
    <scope>NUCLEOTIDE SEQUENCE [LARGE SCALE GENOMIC DNA]</scope>
    <source>
        <strain evidence="2">Red330</strain>
    </source>
</reference>
<proteinExistence type="predicted"/>
<organism evidence="1 2">
    <name type="scientific">Geomonas silvestris</name>
    <dbReference type="NCBI Taxonomy" id="2740184"/>
    <lineage>
        <taxon>Bacteria</taxon>
        <taxon>Pseudomonadati</taxon>
        <taxon>Thermodesulfobacteriota</taxon>
        <taxon>Desulfuromonadia</taxon>
        <taxon>Geobacterales</taxon>
        <taxon>Geobacteraceae</taxon>
        <taxon>Geomonas</taxon>
    </lineage>
</organism>
<keyword evidence="2" id="KW-1185">Reference proteome</keyword>
<evidence type="ECO:0000313" key="2">
    <source>
        <dbReference type="Proteomes" id="UP000556026"/>
    </source>
</evidence>
<comment type="caution">
    <text evidence="1">The sequence shown here is derived from an EMBL/GenBank/DDBJ whole genome shotgun (WGS) entry which is preliminary data.</text>
</comment>
<name>A0A6V8MJK3_9BACT</name>
<accession>A0A6V8MJK3</accession>
<evidence type="ECO:0000313" key="1">
    <source>
        <dbReference type="EMBL" id="GFO59973.1"/>
    </source>
</evidence>